<evidence type="ECO:0000313" key="1">
    <source>
        <dbReference type="EMBL" id="CAL1611713.1"/>
    </source>
</evidence>
<dbReference type="AlphaFoldDB" id="A0AAV2MEB5"/>
<accession>A0AAV2MEB5</accession>
<dbReference type="EMBL" id="OZ035829">
    <property type="protein sequence ID" value="CAL1611713.1"/>
    <property type="molecule type" value="Genomic_DNA"/>
</dbReference>
<sequence>MDAILEYRVFNSFYYHIKRRHASYLASGRPPAVTSALVHSGSLGDEHFDIPIFSGCALPMHSTGSVTSNTEADPTTLQANGANEANGASGFNNATLAGTTTGLELL</sequence>
<dbReference type="Proteomes" id="UP001497482">
    <property type="component" value="Chromosome 7"/>
</dbReference>
<evidence type="ECO:0000313" key="2">
    <source>
        <dbReference type="Proteomes" id="UP001497482"/>
    </source>
</evidence>
<reference evidence="1 2" key="1">
    <citation type="submission" date="2024-04" db="EMBL/GenBank/DDBJ databases">
        <authorList>
            <person name="Waldvogel A.-M."/>
            <person name="Schoenle A."/>
        </authorList>
    </citation>
    <scope>NUCLEOTIDE SEQUENCE [LARGE SCALE GENOMIC DNA]</scope>
</reference>
<organism evidence="1 2">
    <name type="scientific">Knipowitschia caucasica</name>
    <name type="common">Caucasian dwarf goby</name>
    <name type="synonym">Pomatoschistus caucasicus</name>
    <dbReference type="NCBI Taxonomy" id="637954"/>
    <lineage>
        <taxon>Eukaryota</taxon>
        <taxon>Metazoa</taxon>
        <taxon>Chordata</taxon>
        <taxon>Craniata</taxon>
        <taxon>Vertebrata</taxon>
        <taxon>Euteleostomi</taxon>
        <taxon>Actinopterygii</taxon>
        <taxon>Neopterygii</taxon>
        <taxon>Teleostei</taxon>
        <taxon>Neoteleostei</taxon>
        <taxon>Acanthomorphata</taxon>
        <taxon>Gobiaria</taxon>
        <taxon>Gobiiformes</taxon>
        <taxon>Gobioidei</taxon>
        <taxon>Gobiidae</taxon>
        <taxon>Gobiinae</taxon>
        <taxon>Knipowitschia</taxon>
    </lineage>
</organism>
<name>A0AAV2MEB5_KNICA</name>
<gene>
    <name evidence="1" type="ORF">KC01_LOCUS38104</name>
</gene>
<protein>
    <submittedName>
        <fullName evidence="1">Uncharacterized protein</fullName>
    </submittedName>
</protein>
<proteinExistence type="predicted"/>
<keyword evidence="2" id="KW-1185">Reference proteome</keyword>